<dbReference type="GO" id="GO:0005524">
    <property type="term" value="F:ATP binding"/>
    <property type="evidence" value="ECO:0007669"/>
    <property type="project" value="UniProtKB-KW"/>
</dbReference>
<dbReference type="SMART" id="SM00382">
    <property type="entry name" value="AAA"/>
    <property type="match status" value="1"/>
</dbReference>
<dbReference type="PROSITE" id="PS50893">
    <property type="entry name" value="ABC_TRANSPORTER_2"/>
    <property type="match status" value="1"/>
</dbReference>
<dbReference type="GO" id="GO:0005886">
    <property type="term" value="C:plasma membrane"/>
    <property type="evidence" value="ECO:0007669"/>
    <property type="project" value="TreeGrafter"/>
</dbReference>
<comment type="caution">
    <text evidence="5">The sequence shown here is derived from an EMBL/GenBank/DDBJ whole genome shotgun (WGS) entry which is preliminary data.</text>
</comment>
<dbReference type="GO" id="GO:1903806">
    <property type="term" value="P:L-isoleucine import across plasma membrane"/>
    <property type="evidence" value="ECO:0007669"/>
    <property type="project" value="TreeGrafter"/>
</dbReference>
<dbReference type="InterPro" id="IPR003439">
    <property type="entry name" value="ABC_transporter-like_ATP-bd"/>
</dbReference>
<dbReference type="GO" id="GO:0015188">
    <property type="term" value="F:L-isoleucine transmembrane transporter activity"/>
    <property type="evidence" value="ECO:0007669"/>
    <property type="project" value="TreeGrafter"/>
</dbReference>
<dbReference type="Gene3D" id="3.40.50.300">
    <property type="entry name" value="P-loop containing nucleotide triphosphate hydrolases"/>
    <property type="match status" value="1"/>
</dbReference>
<dbReference type="GO" id="GO:1903805">
    <property type="term" value="P:L-valine import across plasma membrane"/>
    <property type="evidence" value="ECO:0007669"/>
    <property type="project" value="TreeGrafter"/>
</dbReference>
<dbReference type="GO" id="GO:0042941">
    <property type="term" value="P:D-alanine transmembrane transport"/>
    <property type="evidence" value="ECO:0007669"/>
    <property type="project" value="TreeGrafter"/>
</dbReference>
<dbReference type="RefSeq" id="WP_306884232.1">
    <property type="nucleotide sequence ID" value="NZ_JAUSUL010000001.1"/>
</dbReference>
<dbReference type="GO" id="GO:0016887">
    <property type="term" value="F:ATP hydrolysis activity"/>
    <property type="evidence" value="ECO:0007669"/>
    <property type="project" value="InterPro"/>
</dbReference>
<evidence type="ECO:0000313" key="5">
    <source>
        <dbReference type="EMBL" id="MDQ0314454.1"/>
    </source>
</evidence>
<evidence type="ECO:0000256" key="2">
    <source>
        <dbReference type="ARBA" id="ARBA00022741"/>
    </source>
</evidence>
<accession>A0AAE3VL18</accession>
<dbReference type="GO" id="GO:0015192">
    <property type="term" value="F:L-phenylalanine transmembrane transporter activity"/>
    <property type="evidence" value="ECO:0007669"/>
    <property type="project" value="TreeGrafter"/>
</dbReference>
<evidence type="ECO:0000256" key="3">
    <source>
        <dbReference type="ARBA" id="ARBA00022840"/>
    </source>
</evidence>
<feature type="domain" description="ABC transporter" evidence="4">
    <location>
        <begin position="2"/>
        <end position="234"/>
    </location>
</feature>
<evidence type="ECO:0000313" key="6">
    <source>
        <dbReference type="Proteomes" id="UP001229244"/>
    </source>
</evidence>
<dbReference type="Proteomes" id="UP001229244">
    <property type="component" value="Unassembled WGS sequence"/>
</dbReference>
<dbReference type="EMBL" id="JAUSUL010000001">
    <property type="protein sequence ID" value="MDQ0314454.1"/>
    <property type="molecule type" value="Genomic_DNA"/>
</dbReference>
<keyword evidence="1" id="KW-0813">Transport</keyword>
<keyword evidence="6" id="KW-1185">Reference proteome</keyword>
<dbReference type="InterPro" id="IPR051120">
    <property type="entry name" value="ABC_AA/LPS_Transport"/>
</dbReference>
<dbReference type="CDD" id="cd03219">
    <property type="entry name" value="ABC_Mj1267_LivG_branched"/>
    <property type="match status" value="1"/>
</dbReference>
<gene>
    <name evidence="5" type="ORF">J2S73_000891</name>
</gene>
<dbReference type="Pfam" id="PF00005">
    <property type="entry name" value="ABC_tran"/>
    <property type="match status" value="1"/>
</dbReference>
<evidence type="ECO:0000259" key="4">
    <source>
        <dbReference type="PROSITE" id="PS50893"/>
    </source>
</evidence>
<dbReference type="Pfam" id="PF12399">
    <property type="entry name" value="BCA_ABC_TP_C"/>
    <property type="match status" value="1"/>
</dbReference>
<sequence>MLEVQGLTKHFKGLTAVSGVSFSVAEGEISALIGPNGAGKTTTFNMIAGALVPSEGRISFDGRDITGLDPEVIAAAGISRTFQVVRPMVGMTVLENAMVGALAKGLDMAEAKADALAALDMVGLARRAGNEASSLTLPDRKMLEIARCLARKPRLLLLDEAMAGLRPSEADVLISVLRELNAQGLTILLIEHVMRVVMSLAGRVAVLHHGELIATGKPQEIVENPIVIESYLGRRKVEAGQ</sequence>
<dbReference type="InterPro" id="IPR032823">
    <property type="entry name" value="BCA_ABC_TP_C"/>
</dbReference>
<dbReference type="InterPro" id="IPR027417">
    <property type="entry name" value="P-loop_NTPase"/>
</dbReference>
<proteinExistence type="predicted"/>
<evidence type="ECO:0000256" key="1">
    <source>
        <dbReference type="ARBA" id="ARBA00022448"/>
    </source>
</evidence>
<organism evidence="5 6">
    <name type="scientific">Amorphus orientalis</name>
    <dbReference type="NCBI Taxonomy" id="649198"/>
    <lineage>
        <taxon>Bacteria</taxon>
        <taxon>Pseudomonadati</taxon>
        <taxon>Pseudomonadota</taxon>
        <taxon>Alphaproteobacteria</taxon>
        <taxon>Hyphomicrobiales</taxon>
        <taxon>Amorphaceae</taxon>
        <taxon>Amorphus</taxon>
    </lineage>
</organism>
<dbReference type="InterPro" id="IPR003593">
    <property type="entry name" value="AAA+_ATPase"/>
</dbReference>
<dbReference type="GO" id="GO:0015808">
    <property type="term" value="P:L-alanine transport"/>
    <property type="evidence" value="ECO:0007669"/>
    <property type="project" value="TreeGrafter"/>
</dbReference>
<name>A0AAE3VL18_9HYPH</name>
<keyword evidence="3 5" id="KW-0067">ATP-binding</keyword>
<dbReference type="AlphaFoldDB" id="A0AAE3VL18"/>
<dbReference type="PANTHER" id="PTHR45772:SF7">
    <property type="entry name" value="AMINO ACID ABC TRANSPORTER ATP-BINDING PROTEIN"/>
    <property type="match status" value="1"/>
</dbReference>
<protein>
    <submittedName>
        <fullName evidence="5">Branched-chain amino acid transport system ATP-binding protein</fullName>
    </submittedName>
</protein>
<dbReference type="PANTHER" id="PTHR45772">
    <property type="entry name" value="CONSERVED COMPONENT OF ABC TRANSPORTER FOR NATURAL AMINO ACIDS-RELATED"/>
    <property type="match status" value="1"/>
</dbReference>
<dbReference type="GO" id="GO:0005304">
    <property type="term" value="F:L-valine transmembrane transporter activity"/>
    <property type="evidence" value="ECO:0007669"/>
    <property type="project" value="TreeGrafter"/>
</dbReference>
<keyword evidence="2" id="KW-0547">Nucleotide-binding</keyword>
<dbReference type="SUPFAM" id="SSF52540">
    <property type="entry name" value="P-loop containing nucleoside triphosphate hydrolases"/>
    <property type="match status" value="1"/>
</dbReference>
<reference evidence="5" key="1">
    <citation type="submission" date="2023-07" db="EMBL/GenBank/DDBJ databases">
        <title>Genomic Encyclopedia of Type Strains, Phase IV (KMG-IV): sequencing the most valuable type-strain genomes for metagenomic binning, comparative biology and taxonomic classification.</title>
        <authorList>
            <person name="Goeker M."/>
        </authorList>
    </citation>
    <scope>NUCLEOTIDE SEQUENCE</scope>
    <source>
        <strain evidence="5">DSM 21202</strain>
    </source>
</reference>